<dbReference type="EMBL" id="KQ964245">
    <property type="protein sequence ID" value="KXJ97641.1"/>
    <property type="molecule type" value="Genomic_DNA"/>
</dbReference>
<dbReference type="PROSITE" id="PS50850">
    <property type="entry name" value="MFS"/>
    <property type="match status" value="1"/>
</dbReference>
<feature type="transmembrane region" description="Helical" evidence="4">
    <location>
        <begin position="344"/>
        <end position="370"/>
    </location>
</feature>
<feature type="transmembrane region" description="Helical" evidence="4">
    <location>
        <begin position="208"/>
        <end position="230"/>
    </location>
</feature>
<dbReference type="SUPFAM" id="SSF103473">
    <property type="entry name" value="MFS general substrate transporter"/>
    <property type="match status" value="1"/>
</dbReference>
<dbReference type="OrthoDB" id="410267at2759"/>
<name>A0A136JKG5_9PEZI</name>
<evidence type="ECO:0000256" key="1">
    <source>
        <dbReference type="ARBA" id="ARBA00004141"/>
    </source>
</evidence>
<dbReference type="InterPro" id="IPR036259">
    <property type="entry name" value="MFS_trans_sf"/>
</dbReference>
<comment type="subcellular location">
    <subcellularLocation>
        <location evidence="1">Membrane</location>
        <topology evidence="1">Multi-pass membrane protein</topology>
    </subcellularLocation>
</comment>
<dbReference type="InterPro" id="IPR050327">
    <property type="entry name" value="Proton-linked_MCT"/>
</dbReference>
<dbReference type="GO" id="GO:0022857">
    <property type="term" value="F:transmembrane transporter activity"/>
    <property type="evidence" value="ECO:0007669"/>
    <property type="project" value="InterPro"/>
</dbReference>
<evidence type="ECO:0000256" key="4">
    <source>
        <dbReference type="SAM" id="Phobius"/>
    </source>
</evidence>
<dbReference type="PANTHER" id="PTHR11360:SF240">
    <property type="entry name" value="MONOCARBOXYLATE TRANSPORTER (EUROFUNG)-RELATED"/>
    <property type="match status" value="1"/>
</dbReference>
<feature type="transmembrane region" description="Helical" evidence="4">
    <location>
        <begin position="51"/>
        <end position="72"/>
    </location>
</feature>
<dbReference type="InterPro" id="IPR020846">
    <property type="entry name" value="MFS_dom"/>
</dbReference>
<evidence type="ECO:0000313" key="6">
    <source>
        <dbReference type="EMBL" id="KXJ97641.1"/>
    </source>
</evidence>
<proteinExistence type="inferred from homology"/>
<keyword evidence="4" id="KW-1133">Transmembrane helix</keyword>
<evidence type="ECO:0000313" key="7">
    <source>
        <dbReference type="Proteomes" id="UP000070501"/>
    </source>
</evidence>
<dbReference type="InterPro" id="IPR011701">
    <property type="entry name" value="MFS"/>
</dbReference>
<feature type="transmembrane region" description="Helical" evidence="4">
    <location>
        <begin position="315"/>
        <end position="338"/>
    </location>
</feature>
<keyword evidence="4" id="KW-0472">Membrane</keyword>
<evidence type="ECO:0000259" key="5">
    <source>
        <dbReference type="PROSITE" id="PS50850"/>
    </source>
</evidence>
<keyword evidence="4" id="KW-0812">Transmembrane</keyword>
<dbReference type="FunCoup" id="A0A136JKG5">
    <property type="interactions" value="176"/>
</dbReference>
<feature type="compositionally biased region" description="Polar residues" evidence="3">
    <location>
        <begin position="1"/>
        <end position="10"/>
    </location>
</feature>
<feature type="transmembrane region" description="Helical" evidence="4">
    <location>
        <begin position="178"/>
        <end position="202"/>
    </location>
</feature>
<dbReference type="Pfam" id="PF07690">
    <property type="entry name" value="MFS_1"/>
    <property type="match status" value="1"/>
</dbReference>
<gene>
    <name evidence="6" type="ORF">Micbo1qcDRAFT_187312</name>
</gene>
<evidence type="ECO:0000256" key="2">
    <source>
        <dbReference type="ARBA" id="ARBA00006727"/>
    </source>
</evidence>
<feature type="transmembrane region" description="Helical" evidence="4">
    <location>
        <begin position="146"/>
        <end position="166"/>
    </location>
</feature>
<feature type="region of interest" description="Disordered" evidence="3">
    <location>
        <begin position="1"/>
        <end position="26"/>
    </location>
</feature>
<reference evidence="7" key="1">
    <citation type="submission" date="2016-02" db="EMBL/GenBank/DDBJ databases">
        <title>Draft genome sequence of Microdochium bolleyi, a fungal endophyte of beachgrass.</title>
        <authorList>
            <consortium name="DOE Joint Genome Institute"/>
            <person name="David A.S."/>
            <person name="May G."/>
            <person name="Haridas S."/>
            <person name="Lim J."/>
            <person name="Wang M."/>
            <person name="Labutti K."/>
            <person name="Lipzen A."/>
            <person name="Barry K."/>
            <person name="Grigoriev I.V."/>
        </authorList>
    </citation>
    <scope>NUCLEOTIDE SEQUENCE [LARGE SCALE GENOMIC DNA]</scope>
    <source>
        <strain evidence="7">J235TASD1</strain>
    </source>
</reference>
<organism evidence="6 7">
    <name type="scientific">Microdochium bolleyi</name>
    <dbReference type="NCBI Taxonomy" id="196109"/>
    <lineage>
        <taxon>Eukaryota</taxon>
        <taxon>Fungi</taxon>
        <taxon>Dikarya</taxon>
        <taxon>Ascomycota</taxon>
        <taxon>Pezizomycotina</taxon>
        <taxon>Sordariomycetes</taxon>
        <taxon>Xylariomycetidae</taxon>
        <taxon>Xylariales</taxon>
        <taxon>Microdochiaceae</taxon>
        <taxon>Microdochium</taxon>
    </lineage>
</organism>
<sequence>MTNAATQPSADQLADPPAAELQRRDGNNVDNITVVTGRDEVDDYPEGGIQAWAVVFGAWCAMIPPMGLINSLNIFHAWFSQNQLQGMPESKIGWIVSTFAFLVTALGAQVGPIFDAHDTRLLVVPGSIGLVASMIFISLSTEYYQIFLSFGVCGGLSASLLFNPALSAIGHWFCKKRAFATGIACTAGGISGIAFTLIIQYLAPRIGFPWAMRIIALISLVLLGVASLTLRKRLPAEPRARLLMDFGLFRDVKFSATTCAVFFVEFAVFIPYTYISSYAIHQGWSLQDSFLLNTVLNAGAIPGRMLPGYAADRIGAFNTMCITSMLCAVLVLGVWQTAGASRSAIMAFTALFGFWSGAAISLAPVCVSRVCKIEDYGKANGMAYFVASFGALIGIPIAGALLGSEHDHYQTLILFAGSAYVLAFISFVIARGVAGGWKFSWY</sequence>
<feature type="transmembrane region" description="Helical" evidence="4">
    <location>
        <begin position="409"/>
        <end position="430"/>
    </location>
</feature>
<protein>
    <submittedName>
        <fullName evidence="6">Riboflavin transporter MCH5</fullName>
    </submittedName>
</protein>
<dbReference type="PANTHER" id="PTHR11360">
    <property type="entry name" value="MONOCARBOXYLATE TRANSPORTER"/>
    <property type="match status" value="1"/>
</dbReference>
<dbReference type="AlphaFoldDB" id="A0A136JKG5"/>
<feature type="transmembrane region" description="Helical" evidence="4">
    <location>
        <begin position="92"/>
        <end position="114"/>
    </location>
</feature>
<feature type="transmembrane region" description="Helical" evidence="4">
    <location>
        <begin position="121"/>
        <end position="140"/>
    </location>
</feature>
<comment type="similarity">
    <text evidence="2">Belongs to the major facilitator superfamily. Monocarboxylate porter (TC 2.A.1.13) family.</text>
</comment>
<dbReference type="Proteomes" id="UP000070501">
    <property type="component" value="Unassembled WGS sequence"/>
</dbReference>
<feature type="transmembrane region" description="Helical" evidence="4">
    <location>
        <begin position="251"/>
        <end position="272"/>
    </location>
</feature>
<dbReference type="Gene3D" id="1.20.1250.20">
    <property type="entry name" value="MFS general substrate transporter like domains"/>
    <property type="match status" value="1"/>
</dbReference>
<feature type="transmembrane region" description="Helical" evidence="4">
    <location>
        <begin position="382"/>
        <end position="403"/>
    </location>
</feature>
<dbReference type="GO" id="GO:0016020">
    <property type="term" value="C:membrane"/>
    <property type="evidence" value="ECO:0007669"/>
    <property type="project" value="UniProtKB-SubCell"/>
</dbReference>
<dbReference type="InParanoid" id="A0A136JKG5"/>
<evidence type="ECO:0000256" key="3">
    <source>
        <dbReference type="SAM" id="MobiDB-lite"/>
    </source>
</evidence>
<keyword evidence="7" id="KW-1185">Reference proteome</keyword>
<accession>A0A136JKG5</accession>
<feature type="domain" description="Major facilitator superfamily (MFS) profile" evidence="5">
    <location>
        <begin position="253"/>
        <end position="442"/>
    </location>
</feature>